<evidence type="ECO:0000256" key="1">
    <source>
        <dbReference type="SAM" id="MobiDB-lite"/>
    </source>
</evidence>
<protein>
    <submittedName>
        <fullName evidence="2">Uncharacterized protein</fullName>
    </submittedName>
</protein>
<dbReference type="AlphaFoldDB" id="A0A7G1I6I3"/>
<evidence type="ECO:0000313" key="2">
    <source>
        <dbReference type="EMBL" id="BCI85465.1"/>
    </source>
</evidence>
<feature type="region of interest" description="Disordered" evidence="1">
    <location>
        <begin position="1"/>
        <end position="34"/>
    </location>
</feature>
<dbReference type="AntiFam" id="ANF00251">
    <property type="entry name" value="Shadow ORF (opposite moaA)"/>
</dbReference>
<accession>A0A7G1I6I3</accession>
<proteinExistence type="predicted"/>
<name>A0A7G1I6I3_MYCKA</name>
<dbReference type="Proteomes" id="UP000516380">
    <property type="component" value="Chromosome"/>
</dbReference>
<evidence type="ECO:0000313" key="3">
    <source>
        <dbReference type="Proteomes" id="UP000516380"/>
    </source>
</evidence>
<reference evidence="2 3" key="1">
    <citation type="submission" date="2020-07" db="EMBL/GenBank/DDBJ databases">
        <title>Mycobacterium kansasii (former subtype) with zoonotic potential isolated from diseased indoor pet cat, Japan.</title>
        <authorList>
            <person name="Fukano H."/>
            <person name="Terazono T."/>
            <person name="Hoshino Y."/>
        </authorList>
    </citation>
    <scope>NUCLEOTIDE SEQUENCE [LARGE SCALE GENOMIC DNA]</scope>
    <source>
        <strain evidence="2 3">Kuro-I</strain>
    </source>
</reference>
<gene>
    <name evidence="2" type="ORF">NIIDMKKI_06710</name>
</gene>
<sequence length="71" mass="7506">MRPEQRWTQAAAQQGLTAGESDFADPKPSYHDANQAHDFAIGEPVGIGHPVKAVGGHAIRAAKVAPVGQRH</sequence>
<keyword evidence="3" id="KW-1185">Reference proteome</keyword>
<organism evidence="2 3">
    <name type="scientific">Mycobacterium kansasii</name>
    <dbReference type="NCBI Taxonomy" id="1768"/>
    <lineage>
        <taxon>Bacteria</taxon>
        <taxon>Bacillati</taxon>
        <taxon>Actinomycetota</taxon>
        <taxon>Actinomycetes</taxon>
        <taxon>Mycobacteriales</taxon>
        <taxon>Mycobacteriaceae</taxon>
        <taxon>Mycobacterium</taxon>
    </lineage>
</organism>
<dbReference type="EMBL" id="AP023343">
    <property type="protein sequence ID" value="BCI85465.1"/>
    <property type="molecule type" value="Genomic_DNA"/>
</dbReference>